<feature type="transmembrane region" description="Helical" evidence="3">
    <location>
        <begin position="960"/>
        <end position="981"/>
    </location>
</feature>
<feature type="transmembrane region" description="Helical" evidence="3">
    <location>
        <begin position="772"/>
        <end position="794"/>
    </location>
</feature>
<dbReference type="PANTHER" id="PTHR46104:SF1">
    <property type="entry name" value="GENE 9195-RELATED"/>
    <property type="match status" value="1"/>
</dbReference>
<sequence>MYDSGYYPLTHPNTLKDAVTGDPVLTAIPQAEIDYFRSSFLIYEEPDFNKCVNTPYFCEDQDWEYQTWRRVCNDNDENPDYYDCNEVLFFDFWKNWADNKCCNDGSLPGLFCDKFNGNICTDDGYDRIRDPELAFASTFRAEFDYSPSINRRLGRLVMDKEVQESWNVGDVPADGFYKWSTHHWTTANGVDFESLFDTNTEASETYELLGQSDAYNNAQKYADEPFEQIRILVGNRPLIPTGTMRKWHTQDTPVDSLEDNQFWFSTPGCCQCQPEPMPSYFKNNIPVPGFPDNKHQQVQFTVHALKNLDVTPVVELVHGRYYPEFNDYFGNYDVGELHLHTPKRFEYTDTTHTNNMWLAVIEEDKFDGSDNPTSIELPFNLPIKDEDTPMENRVLISRPSNINTGDATTNGGLLGYRDRTETRMKQYTEINMKERWYAAGNTGNFSETVVVPVILIDPEGRTDEEDNQPKPVRDPVALVGKTSLWWNSGDQTPYEIGGTGPERFDFLTLPYLPFFSNCDGYDSYMSISRLIEEHPDCEYVHYDDTLYVSPYPWQQLLNPESDRCQVFISDSERFDVVTGEELTTRTERGVYIDCKFEESIDTAAGGLRWYEAEADTVMYRMTKEPLDLQRNFEAGMHEDGVTILERWGRRKELSDLRIGFKLVKVIVHSEATGMKNCIPRDVRMRIEYYQFAKGLKTVVSVDMIFSNLCTTVKSPEFGGNLAILQTMANYGYLPCPVDIKGNLKDYNYRLEFQFYALDWAELLNRFEFQEDVYLMFFSLVGLLSVMNAALIWAVNRLLTKLRHPPAFHAMTLVTIVADAPIFGVCLATVPYLITMQLTKQWFASYEDGGWWSAPNPEESVADFSDLAFEAIPGDWLDTLALTQDRIDTYRVGRTGTGLLAIGLYTTVLGVSLIVPDWMDEHVEDNQDQLEMGQGGFDDEDEEPVEPSPVWTPMLWKRSHLIWGSICLEGFLLVIWEFSYSALFEENVYVFIMVFKTIQMIMDVFMGDMLREHLMNAPLVVVIEVSEILVTMGASDFMDFTFSYFVELSVMIIERLYLDPALKTGWKLLPRWQMIFRRKFAKRKRLTRAQKQAEELEWRRINEEIELESEGIEPLLDSYAVYSVEITGGILSPFVNFFLIIYFNECQMPVNYGIRQNEMIFYTIFAVYMIPYSFLMDMFILNSQELIHGWKVYDYVSYQRYRFSTREQRWMLRSETLDESIAEGMQTLDLMCFSSQYYFLLALFSLGMLNCMFAMTIFLRTDYAVFGDPVMPMIFMLWFLFCELLKRALLRLSDVQIRYFGYRGLWKTKQIEGTVDDDVAAKLAIGEGRQADLEQERLELQALNSERFRHRFLDRNRPWILQHLVELLTPRSLEREGPDGRPVVEYIRDVYTELMAMGEGARKPGDRSDVSSDEEDELEDMRREWPRAPLQGPSLAIARLWLEKARKRRAFSKLVTGIIQSHKEASCNVCSRTEDNGALLSVGLATKGEFDQYAIDRLIGEFEGQYSVNEKDPNLWKAFFRSKAEYITRCNYCLDRLEQERLKWEAKLPGAGRPTRPDDISSDEEDEEVVFEQVFVTSASNEGKMMTKWLGAARKRIGGVFPRPDARKQMERHAERMRKRKLEGGKAKIAGMDDVDAGQEEMKKKWEVELNAASKALAIRWLRLGRDSVSKKFRSRGDELREGVINHVSRMPEEDDWFFGAALRIEGMNLQEDGSQLMLDRRSLEADEAVKIRKIQVDYSDFEKEKQKIIDSERNAFEQKMAEASDRVQIEVELRTRELNRLKEERKKENEIVEQTAREEEGAVSSEMMEAHRNSIIELEEAIANEQTRAEMAHSKVEQAERAVYDRKEQLAVQSITDRRIMAADNVQRIQRETMSKIKSEESSWQQRAARWLGVARRKVELKEIEDAEQQTQKRRRKRRG</sequence>
<evidence type="ECO:0000256" key="2">
    <source>
        <dbReference type="SAM" id="MobiDB-lite"/>
    </source>
</evidence>
<proteinExistence type="predicted"/>
<name>A0A9W7EEN9_9STRA</name>
<feature type="coiled-coil region" evidence="1">
    <location>
        <begin position="1764"/>
        <end position="1842"/>
    </location>
</feature>
<gene>
    <name evidence="4" type="ORF">TL16_g06700</name>
</gene>
<feature type="transmembrane region" description="Helical" evidence="3">
    <location>
        <begin position="1118"/>
        <end position="1142"/>
    </location>
</feature>
<reference evidence="5" key="1">
    <citation type="journal article" date="2023" name="Commun. Biol.">
        <title>Genome analysis of Parmales, the sister group of diatoms, reveals the evolutionary specialization of diatoms from phago-mixotrophs to photoautotrophs.</title>
        <authorList>
            <person name="Ban H."/>
            <person name="Sato S."/>
            <person name="Yoshikawa S."/>
            <person name="Yamada K."/>
            <person name="Nakamura Y."/>
            <person name="Ichinomiya M."/>
            <person name="Sato N."/>
            <person name="Blanc-Mathieu R."/>
            <person name="Endo H."/>
            <person name="Kuwata A."/>
            <person name="Ogata H."/>
        </authorList>
    </citation>
    <scope>NUCLEOTIDE SEQUENCE [LARGE SCALE GENOMIC DNA]</scope>
</reference>
<keyword evidence="3" id="KW-1133">Transmembrane helix</keyword>
<organism evidence="4 5">
    <name type="scientific">Triparma laevis f. inornata</name>
    <dbReference type="NCBI Taxonomy" id="1714386"/>
    <lineage>
        <taxon>Eukaryota</taxon>
        <taxon>Sar</taxon>
        <taxon>Stramenopiles</taxon>
        <taxon>Ochrophyta</taxon>
        <taxon>Bolidophyceae</taxon>
        <taxon>Parmales</taxon>
        <taxon>Triparmaceae</taxon>
        <taxon>Triparma</taxon>
    </lineage>
</organism>
<evidence type="ECO:0000313" key="4">
    <source>
        <dbReference type="EMBL" id="GMH75260.1"/>
    </source>
</evidence>
<evidence type="ECO:0000256" key="3">
    <source>
        <dbReference type="SAM" id="Phobius"/>
    </source>
</evidence>
<keyword evidence="3" id="KW-0812">Transmembrane</keyword>
<dbReference type="Proteomes" id="UP001162640">
    <property type="component" value="Unassembled WGS sequence"/>
</dbReference>
<accession>A0A9W7EEN9</accession>
<feature type="region of interest" description="Disordered" evidence="2">
    <location>
        <begin position="1397"/>
        <end position="1421"/>
    </location>
</feature>
<feature type="transmembrane region" description="Helical" evidence="3">
    <location>
        <begin position="1236"/>
        <end position="1257"/>
    </location>
</feature>
<feature type="transmembrane region" description="Helical" evidence="3">
    <location>
        <begin position="987"/>
        <end position="1006"/>
    </location>
</feature>
<protein>
    <submittedName>
        <fullName evidence="4">Uncharacterized protein</fullName>
    </submittedName>
</protein>
<dbReference type="EMBL" id="BLQM01000205">
    <property type="protein sequence ID" value="GMH75260.1"/>
    <property type="molecule type" value="Genomic_DNA"/>
</dbReference>
<evidence type="ECO:0000313" key="5">
    <source>
        <dbReference type="Proteomes" id="UP001162640"/>
    </source>
</evidence>
<feature type="transmembrane region" description="Helical" evidence="3">
    <location>
        <begin position="895"/>
        <end position="914"/>
    </location>
</feature>
<keyword evidence="3" id="KW-0472">Membrane</keyword>
<feature type="transmembrane region" description="Helical" evidence="3">
    <location>
        <begin position="1269"/>
        <end position="1288"/>
    </location>
</feature>
<evidence type="ECO:0000256" key="1">
    <source>
        <dbReference type="SAM" id="Coils"/>
    </source>
</evidence>
<feature type="compositionally biased region" description="Basic and acidic residues" evidence="2">
    <location>
        <begin position="1399"/>
        <end position="1409"/>
    </location>
</feature>
<keyword evidence="1" id="KW-0175">Coiled coil</keyword>
<comment type="caution">
    <text evidence="4">The sequence shown here is derived from an EMBL/GenBank/DDBJ whole genome shotgun (WGS) entry which is preliminary data.</text>
</comment>
<feature type="transmembrane region" description="Helical" evidence="3">
    <location>
        <begin position="1158"/>
        <end position="1180"/>
    </location>
</feature>
<dbReference type="PANTHER" id="PTHR46104">
    <property type="entry name" value="GENE 9195-RELATED-RELATED"/>
    <property type="match status" value="1"/>
</dbReference>